<keyword evidence="2" id="KW-1185">Reference proteome</keyword>
<comment type="caution">
    <text evidence="1">The sequence shown here is derived from an EMBL/GenBank/DDBJ whole genome shotgun (WGS) entry which is preliminary data.</text>
</comment>
<gene>
    <name evidence="1" type="ORF">E5358_09740</name>
</gene>
<organism evidence="1 2">
    <name type="scientific">Palleniella muris</name>
    <dbReference type="NCBI Taxonomy" id="3038145"/>
    <lineage>
        <taxon>Bacteria</taxon>
        <taxon>Pseudomonadati</taxon>
        <taxon>Bacteroidota</taxon>
        <taxon>Bacteroidia</taxon>
        <taxon>Bacteroidales</taxon>
        <taxon>Prevotellaceae</taxon>
        <taxon>Palleniella</taxon>
    </lineage>
</organism>
<proteinExistence type="predicted"/>
<dbReference type="Proteomes" id="UP000308886">
    <property type="component" value="Unassembled WGS sequence"/>
</dbReference>
<dbReference type="EMBL" id="SRZC01000015">
    <property type="protein sequence ID" value="TGX81568.1"/>
    <property type="molecule type" value="Genomic_DNA"/>
</dbReference>
<accession>A0AC61QP78</accession>
<evidence type="ECO:0000313" key="2">
    <source>
        <dbReference type="Proteomes" id="UP000308886"/>
    </source>
</evidence>
<reference evidence="1" key="1">
    <citation type="submission" date="2019-04" db="EMBL/GenBank/DDBJ databases">
        <title>Microbes associate with the intestines of laboratory mice.</title>
        <authorList>
            <person name="Navarre W."/>
            <person name="Wong E."/>
            <person name="Huang K."/>
            <person name="Tropini C."/>
            <person name="Ng K."/>
            <person name="Yu B."/>
        </authorList>
    </citation>
    <scope>NUCLEOTIDE SEQUENCE</scope>
    <source>
        <strain evidence="1">NM73_A23</strain>
    </source>
</reference>
<sequence>MKKQIITSLAALALLCACGNDKQSKEQQNLMEASKQELAEAVSERDQLLRLVGEVSSGMEQIKHIENILTLSKSGENKSQRAQLLADMETIQKTLKERREQLEQLEAKLKKSTLFNKELQTTIEALRAQIESQATEIEDLRTQLTAAKERIGQLRNSVDSLNTAVANVTTEKDAAQKASVQLENELNTCYYTVDTKSNLKKHKVIETGFLRKSKLMKGDFDQNVFVISDKRTLTTINLKSKKAKIRTNHPAGSYELVENNGQKVLRITKPQQFWELSNYLVVQTD</sequence>
<evidence type="ECO:0000313" key="1">
    <source>
        <dbReference type="EMBL" id="TGX81568.1"/>
    </source>
</evidence>
<protein>
    <submittedName>
        <fullName evidence="1">Uncharacterized protein</fullName>
    </submittedName>
</protein>
<name>A0AC61QP78_9BACT</name>